<dbReference type="PANTHER" id="PTHR43537:SF49">
    <property type="entry name" value="TRANSCRIPTIONAL REGULATORY PROTEIN"/>
    <property type="match status" value="1"/>
</dbReference>
<dbReference type="PANTHER" id="PTHR43537">
    <property type="entry name" value="TRANSCRIPTIONAL REGULATOR, GNTR FAMILY"/>
    <property type="match status" value="1"/>
</dbReference>
<dbReference type="Pfam" id="PF07729">
    <property type="entry name" value="FCD"/>
    <property type="match status" value="1"/>
</dbReference>
<keyword evidence="1" id="KW-0805">Transcription regulation</keyword>
<dbReference type="GO" id="GO:0003677">
    <property type="term" value="F:DNA binding"/>
    <property type="evidence" value="ECO:0007669"/>
    <property type="project" value="UniProtKB-KW"/>
</dbReference>
<dbReference type="SMART" id="SM00895">
    <property type="entry name" value="FCD"/>
    <property type="match status" value="1"/>
</dbReference>
<dbReference type="SMART" id="SM00345">
    <property type="entry name" value="HTH_GNTR"/>
    <property type="match status" value="1"/>
</dbReference>
<protein>
    <submittedName>
        <fullName evidence="5">GntR family transcriptional regulator</fullName>
    </submittedName>
</protein>
<proteinExistence type="predicted"/>
<dbReference type="InterPro" id="IPR036390">
    <property type="entry name" value="WH_DNA-bd_sf"/>
</dbReference>
<dbReference type="SUPFAM" id="SSF48008">
    <property type="entry name" value="GntR ligand-binding domain-like"/>
    <property type="match status" value="1"/>
</dbReference>
<keyword evidence="3" id="KW-0804">Transcription</keyword>
<name>A0A4R5TPU3_9MICC</name>
<gene>
    <name evidence="5" type="ORF">E2F48_15825</name>
</gene>
<keyword evidence="6" id="KW-1185">Reference proteome</keyword>
<accession>A0A4R5TPU3</accession>
<dbReference type="OrthoDB" id="8680240at2"/>
<dbReference type="InterPro" id="IPR008920">
    <property type="entry name" value="TF_FadR/GntR_C"/>
</dbReference>
<dbReference type="PROSITE" id="PS50949">
    <property type="entry name" value="HTH_GNTR"/>
    <property type="match status" value="1"/>
</dbReference>
<evidence type="ECO:0000256" key="2">
    <source>
        <dbReference type="ARBA" id="ARBA00023125"/>
    </source>
</evidence>
<dbReference type="InterPro" id="IPR036388">
    <property type="entry name" value="WH-like_DNA-bd_sf"/>
</dbReference>
<dbReference type="GO" id="GO:0003700">
    <property type="term" value="F:DNA-binding transcription factor activity"/>
    <property type="evidence" value="ECO:0007669"/>
    <property type="project" value="InterPro"/>
</dbReference>
<dbReference type="Gene3D" id="1.20.120.530">
    <property type="entry name" value="GntR ligand-binding domain-like"/>
    <property type="match status" value="1"/>
</dbReference>
<dbReference type="SUPFAM" id="SSF46785">
    <property type="entry name" value="Winged helix' DNA-binding domain"/>
    <property type="match status" value="1"/>
</dbReference>
<evidence type="ECO:0000313" key="5">
    <source>
        <dbReference type="EMBL" id="TDK24218.1"/>
    </source>
</evidence>
<comment type="caution">
    <text evidence="5">The sequence shown here is derived from an EMBL/GenBank/DDBJ whole genome shotgun (WGS) entry which is preliminary data.</text>
</comment>
<dbReference type="CDD" id="cd07377">
    <property type="entry name" value="WHTH_GntR"/>
    <property type="match status" value="1"/>
</dbReference>
<dbReference type="InterPro" id="IPR011711">
    <property type="entry name" value="GntR_C"/>
</dbReference>
<feature type="domain" description="HTH gntR-type" evidence="4">
    <location>
        <begin position="1"/>
        <end position="68"/>
    </location>
</feature>
<dbReference type="RefSeq" id="WP_133404890.1">
    <property type="nucleotide sequence ID" value="NZ_SMTK01000005.1"/>
</dbReference>
<evidence type="ECO:0000259" key="4">
    <source>
        <dbReference type="PROSITE" id="PS50949"/>
    </source>
</evidence>
<evidence type="ECO:0000313" key="6">
    <source>
        <dbReference type="Proteomes" id="UP000295411"/>
    </source>
</evidence>
<evidence type="ECO:0000256" key="3">
    <source>
        <dbReference type="ARBA" id="ARBA00023163"/>
    </source>
</evidence>
<sequence length="216" mass="22891">MRASDRAYGSLRADILEWRLPPGTLLAEVEQARRLGISRTPLREALSRLVAEGLAAAHTGRGVVVTGVSLAGVADLFEVRLPLECAAARLAAARRDPAAFDALAERFEAAGALISSGGSDQHAYYALVAELDAAIDEAAANPYLVQAQRQLRTHLVRARRLARDNPDRLLASAGEHRQIAQAVARGNPELAAAAVTIHLSNSLHHLQASVPGPLDA</sequence>
<organism evidence="5 6">
    <name type="scientific">Arthrobacter crusticola</name>
    <dbReference type="NCBI Taxonomy" id="2547960"/>
    <lineage>
        <taxon>Bacteria</taxon>
        <taxon>Bacillati</taxon>
        <taxon>Actinomycetota</taxon>
        <taxon>Actinomycetes</taxon>
        <taxon>Micrococcales</taxon>
        <taxon>Micrococcaceae</taxon>
        <taxon>Arthrobacter</taxon>
    </lineage>
</organism>
<dbReference type="EMBL" id="SMTK01000005">
    <property type="protein sequence ID" value="TDK24218.1"/>
    <property type="molecule type" value="Genomic_DNA"/>
</dbReference>
<evidence type="ECO:0000256" key="1">
    <source>
        <dbReference type="ARBA" id="ARBA00023015"/>
    </source>
</evidence>
<dbReference type="InterPro" id="IPR000524">
    <property type="entry name" value="Tscrpt_reg_HTH_GntR"/>
</dbReference>
<dbReference type="Proteomes" id="UP000295411">
    <property type="component" value="Unassembled WGS sequence"/>
</dbReference>
<keyword evidence="2" id="KW-0238">DNA-binding</keyword>
<dbReference type="PRINTS" id="PR00035">
    <property type="entry name" value="HTHGNTR"/>
</dbReference>
<dbReference type="Gene3D" id="1.10.10.10">
    <property type="entry name" value="Winged helix-like DNA-binding domain superfamily/Winged helix DNA-binding domain"/>
    <property type="match status" value="1"/>
</dbReference>
<dbReference type="Pfam" id="PF00392">
    <property type="entry name" value="GntR"/>
    <property type="match status" value="1"/>
</dbReference>
<dbReference type="AlphaFoldDB" id="A0A4R5TPU3"/>
<reference evidence="5 6" key="1">
    <citation type="submission" date="2019-03" db="EMBL/GenBank/DDBJ databases">
        <title>Arthrobacter sp. nov., an bacterium isolated from biocrust in Mu Us Desert.</title>
        <authorList>
            <person name="Lixiong L."/>
        </authorList>
    </citation>
    <scope>NUCLEOTIDE SEQUENCE [LARGE SCALE GENOMIC DNA]</scope>
    <source>
        <strain evidence="5 6">SLN-3</strain>
    </source>
</reference>